<comment type="caution">
    <text evidence="14">The sequence shown here is derived from an EMBL/GenBank/DDBJ whole genome shotgun (WGS) entry which is preliminary data.</text>
</comment>
<feature type="domain" description="ABC3 transporter permease C-terminal" evidence="12">
    <location>
        <begin position="176"/>
        <end position="307"/>
    </location>
</feature>
<evidence type="ECO:0000256" key="1">
    <source>
        <dbReference type="ARBA" id="ARBA00004651"/>
    </source>
</evidence>
<dbReference type="InterPro" id="IPR004513">
    <property type="entry name" value="FtsX"/>
</dbReference>
<evidence type="ECO:0000256" key="5">
    <source>
        <dbReference type="ARBA" id="ARBA00022618"/>
    </source>
</evidence>
<evidence type="ECO:0000256" key="2">
    <source>
        <dbReference type="ARBA" id="ARBA00007379"/>
    </source>
</evidence>
<keyword evidence="5 10" id="KW-0132">Cell division</keyword>
<dbReference type="PIRSF" id="PIRSF003097">
    <property type="entry name" value="FtsX"/>
    <property type="match status" value="1"/>
</dbReference>
<proteinExistence type="inferred from homology"/>
<dbReference type="GO" id="GO:0051301">
    <property type="term" value="P:cell division"/>
    <property type="evidence" value="ECO:0007669"/>
    <property type="project" value="UniProtKB-KW"/>
</dbReference>
<keyword evidence="6 11" id="KW-0812">Transmembrane</keyword>
<reference evidence="14 15" key="1">
    <citation type="journal article" date="2020" name="Biotechnol. Biofuels">
        <title>New insights from the biogas microbiome by comprehensive genome-resolved metagenomics of nearly 1600 species originating from multiple anaerobic digesters.</title>
        <authorList>
            <person name="Campanaro S."/>
            <person name="Treu L."/>
            <person name="Rodriguez-R L.M."/>
            <person name="Kovalovszki A."/>
            <person name="Ziels R.M."/>
            <person name="Maus I."/>
            <person name="Zhu X."/>
            <person name="Kougias P.G."/>
            <person name="Basile A."/>
            <person name="Luo G."/>
            <person name="Schluter A."/>
            <person name="Konstantinidis K.T."/>
            <person name="Angelidaki I."/>
        </authorList>
    </citation>
    <scope>NUCLEOTIDE SEQUENCE [LARGE SCALE GENOMIC DNA]</scope>
    <source>
        <strain evidence="14">AS06rmzACSIP_421</strain>
    </source>
</reference>
<name>A0A847ESI5_9BACT</name>
<feature type="transmembrane region" description="Helical" evidence="11">
    <location>
        <begin position="20"/>
        <end position="45"/>
    </location>
</feature>
<evidence type="ECO:0000256" key="6">
    <source>
        <dbReference type="ARBA" id="ARBA00022692"/>
    </source>
</evidence>
<accession>A0A847ESI5</accession>
<dbReference type="InterPro" id="IPR040690">
    <property type="entry name" value="FtsX_ECD"/>
</dbReference>
<evidence type="ECO:0000256" key="3">
    <source>
        <dbReference type="ARBA" id="ARBA00021907"/>
    </source>
</evidence>
<evidence type="ECO:0000256" key="9">
    <source>
        <dbReference type="ARBA" id="ARBA00023306"/>
    </source>
</evidence>
<evidence type="ECO:0000256" key="8">
    <source>
        <dbReference type="ARBA" id="ARBA00023136"/>
    </source>
</evidence>
<feature type="domain" description="FtsX extracellular" evidence="13">
    <location>
        <begin position="57"/>
        <end position="140"/>
    </location>
</feature>
<comment type="subcellular location">
    <subcellularLocation>
        <location evidence="1">Cell membrane</location>
        <topology evidence="1">Multi-pass membrane protein</topology>
    </subcellularLocation>
</comment>
<dbReference type="Pfam" id="PF02687">
    <property type="entry name" value="FtsX"/>
    <property type="match status" value="1"/>
</dbReference>
<dbReference type="EMBL" id="JAAZAL010000012">
    <property type="protein sequence ID" value="NLE30695.1"/>
    <property type="molecule type" value="Genomic_DNA"/>
</dbReference>
<keyword evidence="9 10" id="KW-0131">Cell cycle</keyword>
<gene>
    <name evidence="14" type="ORF">GX618_00250</name>
</gene>
<dbReference type="GO" id="GO:0005886">
    <property type="term" value="C:plasma membrane"/>
    <property type="evidence" value="ECO:0007669"/>
    <property type="project" value="UniProtKB-SubCell"/>
</dbReference>
<dbReference type="PANTHER" id="PTHR47755:SF1">
    <property type="entry name" value="CELL DIVISION PROTEIN FTSX"/>
    <property type="match status" value="1"/>
</dbReference>
<evidence type="ECO:0000313" key="14">
    <source>
        <dbReference type="EMBL" id="NLE30695.1"/>
    </source>
</evidence>
<dbReference type="Pfam" id="PF18075">
    <property type="entry name" value="FtsX_ECD"/>
    <property type="match status" value="1"/>
</dbReference>
<sequence>MNNTRVFSVTTKNIKRNKWLTISTILVSAIVFTLTSVFISASLILSKTVDYYEQRAQVIVFFKKGTEESEIFKFREQINNPEIIDELLYISQEEALEVYKQDFADNPELISTVTADSLPPSLEIRAKSIDSLLTIIEDINIAKESNPNIDDVMYFKDVVNNIKTLSNIINVGGIALISSMILITIALIRVTIGFNIKIHQEEIEIMHLVGSPDKFIRTPFILEGAIYGFVGALLATIIILIPWYSANIYSNGTEFSTWITEMFKDINLSYVLKPDITFIPIYLFIHLIAGSIIGLLSSLSAVKKYLKD</sequence>
<feature type="transmembrane region" description="Helical" evidence="11">
    <location>
        <begin position="279"/>
        <end position="302"/>
    </location>
</feature>
<evidence type="ECO:0000256" key="4">
    <source>
        <dbReference type="ARBA" id="ARBA00022475"/>
    </source>
</evidence>
<feature type="transmembrane region" description="Helical" evidence="11">
    <location>
        <begin position="224"/>
        <end position="244"/>
    </location>
</feature>
<keyword evidence="4 10" id="KW-1003">Cell membrane</keyword>
<evidence type="ECO:0000256" key="11">
    <source>
        <dbReference type="SAM" id="Phobius"/>
    </source>
</evidence>
<protein>
    <recommendedName>
        <fullName evidence="3 10">Cell division protein FtsX</fullName>
    </recommendedName>
</protein>
<keyword evidence="7 11" id="KW-1133">Transmembrane helix</keyword>
<dbReference type="InterPro" id="IPR003838">
    <property type="entry name" value="ABC3_permease_C"/>
</dbReference>
<feature type="transmembrane region" description="Helical" evidence="11">
    <location>
        <begin position="168"/>
        <end position="188"/>
    </location>
</feature>
<dbReference type="Gene3D" id="3.30.70.3040">
    <property type="match status" value="1"/>
</dbReference>
<evidence type="ECO:0000256" key="7">
    <source>
        <dbReference type="ARBA" id="ARBA00022989"/>
    </source>
</evidence>
<dbReference type="Proteomes" id="UP000554004">
    <property type="component" value="Unassembled WGS sequence"/>
</dbReference>
<evidence type="ECO:0000256" key="10">
    <source>
        <dbReference type="PIRNR" id="PIRNR003097"/>
    </source>
</evidence>
<organism evidence="14 15">
    <name type="scientific">Candidatus Dojkabacteria bacterium</name>
    <dbReference type="NCBI Taxonomy" id="2099670"/>
    <lineage>
        <taxon>Bacteria</taxon>
        <taxon>Candidatus Dojkabacteria</taxon>
    </lineage>
</organism>
<evidence type="ECO:0000259" key="12">
    <source>
        <dbReference type="Pfam" id="PF02687"/>
    </source>
</evidence>
<evidence type="ECO:0000259" key="13">
    <source>
        <dbReference type="Pfam" id="PF18075"/>
    </source>
</evidence>
<comment type="similarity">
    <text evidence="2 10">Belongs to the ABC-4 integral membrane protein family. FtsX subfamily.</text>
</comment>
<evidence type="ECO:0000313" key="15">
    <source>
        <dbReference type="Proteomes" id="UP000554004"/>
    </source>
</evidence>
<dbReference type="PANTHER" id="PTHR47755">
    <property type="entry name" value="CELL DIVISION PROTEIN FTSX"/>
    <property type="match status" value="1"/>
</dbReference>
<keyword evidence="8 10" id="KW-0472">Membrane</keyword>
<dbReference type="AlphaFoldDB" id="A0A847ESI5"/>